<dbReference type="Proteomes" id="UP001372338">
    <property type="component" value="Unassembled WGS sequence"/>
</dbReference>
<proteinExistence type="predicted"/>
<accession>A0AAN9FBW1</accession>
<evidence type="ECO:0000313" key="3">
    <source>
        <dbReference type="Proteomes" id="UP001372338"/>
    </source>
</evidence>
<evidence type="ECO:0000256" key="1">
    <source>
        <dbReference type="SAM" id="MobiDB-lite"/>
    </source>
</evidence>
<feature type="compositionally biased region" description="Polar residues" evidence="1">
    <location>
        <begin position="18"/>
        <end position="29"/>
    </location>
</feature>
<keyword evidence="3" id="KW-1185">Reference proteome</keyword>
<feature type="region of interest" description="Disordered" evidence="1">
    <location>
        <begin position="1"/>
        <end position="86"/>
    </location>
</feature>
<name>A0AAN9FBW1_CROPI</name>
<dbReference type="EMBL" id="JAYWIO010000003">
    <property type="protein sequence ID" value="KAK7273494.1"/>
    <property type="molecule type" value="Genomic_DNA"/>
</dbReference>
<comment type="caution">
    <text evidence="2">The sequence shown here is derived from an EMBL/GenBank/DDBJ whole genome shotgun (WGS) entry which is preliminary data.</text>
</comment>
<dbReference type="AlphaFoldDB" id="A0AAN9FBW1"/>
<sequence length="113" mass="13237">MHTQNESSSNRKRRCSLNAGNLNVYNSQKADIPESSSSRKRRRGLHVENVNVHNNPTANQLSRRRKRKVHVAPQNQRRMNRDRQSLVIHQTPEQCEAHERPMNITEIYLDMAI</sequence>
<gene>
    <name evidence="2" type="ORF">RIF29_14545</name>
</gene>
<organism evidence="2 3">
    <name type="scientific">Crotalaria pallida</name>
    <name type="common">Smooth rattlebox</name>
    <name type="synonym">Crotalaria striata</name>
    <dbReference type="NCBI Taxonomy" id="3830"/>
    <lineage>
        <taxon>Eukaryota</taxon>
        <taxon>Viridiplantae</taxon>
        <taxon>Streptophyta</taxon>
        <taxon>Embryophyta</taxon>
        <taxon>Tracheophyta</taxon>
        <taxon>Spermatophyta</taxon>
        <taxon>Magnoliopsida</taxon>
        <taxon>eudicotyledons</taxon>
        <taxon>Gunneridae</taxon>
        <taxon>Pentapetalae</taxon>
        <taxon>rosids</taxon>
        <taxon>fabids</taxon>
        <taxon>Fabales</taxon>
        <taxon>Fabaceae</taxon>
        <taxon>Papilionoideae</taxon>
        <taxon>50 kb inversion clade</taxon>
        <taxon>genistoids sensu lato</taxon>
        <taxon>core genistoids</taxon>
        <taxon>Crotalarieae</taxon>
        <taxon>Crotalaria</taxon>
    </lineage>
</organism>
<protein>
    <submittedName>
        <fullName evidence="2">Uncharacterized protein</fullName>
    </submittedName>
</protein>
<evidence type="ECO:0000313" key="2">
    <source>
        <dbReference type="EMBL" id="KAK7273494.1"/>
    </source>
</evidence>
<reference evidence="2 3" key="1">
    <citation type="submission" date="2024-01" db="EMBL/GenBank/DDBJ databases">
        <title>The genomes of 5 underutilized Papilionoideae crops provide insights into root nodulation and disease resistanc.</title>
        <authorList>
            <person name="Yuan L."/>
        </authorList>
    </citation>
    <scope>NUCLEOTIDE SEQUENCE [LARGE SCALE GENOMIC DNA]</scope>
    <source>
        <strain evidence="2">ZHUSHIDOU_FW_LH</strain>
        <tissue evidence="2">Leaf</tissue>
    </source>
</reference>
<feature type="compositionally biased region" description="Polar residues" evidence="1">
    <location>
        <begin position="51"/>
        <end position="61"/>
    </location>
</feature>